<evidence type="ECO:0000313" key="1">
    <source>
        <dbReference type="EMBL" id="KAK1437116.1"/>
    </source>
</evidence>
<evidence type="ECO:0000313" key="2">
    <source>
        <dbReference type="Proteomes" id="UP001229421"/>
    </source>
</evidence>
<dbReference type="EMBL" id="JAUHHV010000001">
    <property type="protein sequence ID" value="KAK1437116.1"/>
    <property type="molecule type" value="Genomic_DNA"/>
</dbReference>
<accession>A0AAD8P9J9</accession>
<keyword evidence="2" id="KW-1185">Reference proteome</keyword>
<sequence length="80" mass="9347">MDEFLKTPMDTYLYGGLKFDSNMKLGISIDWLDLDSYCFWRRLTHAQITLHEELAKLKLKPRQLGLISNPCVSQLVEVEE</sequence>
<organism evidence="1 2">
    <name type="scientific">Tagetes erecta</name>
    <name type="common">African marigold</name>
    <dbReference type="NCBI Taxonomy" id="13708"/>
    <lineage>
        <taxon>Eukaryota</taxon>
        <taxon>Viridiplantae</taxon>
        <taxon>Streptophyta</taxon>
        <taxon>Embryophyta</taxon>
        <taxon>Tracheophyta</taxon>
        <taxon>Spermatophyta</taxon>
        <taxon>Magnoliopsida</taxon>
        <taxon>eudicotyledons</taxon>
        <taxon>Gunneridae</taxon>
        <taxon>Pentapetalae</taxon>
        <taxon>asterids</taxon>
        <taxon>campanulids</taxon>
        <taxon>Asterales</taxon>
        <taxon>Asteraceae</taxon>
        <taxon>Asteroideae</taxon>
        <taxon>Heliantheae alliance</taxon>
        <taxon>Tageteae</taxon>
        <taxon>Tagetes</taxon>
    </lineage>
</organism>
<dbReference type="Proteomes" id="UP001229421">
    <property type="component" value="Unassembled WGS sequence"/>
</dbReference>
<name>A0AAD8P9J9_TARER</name>
<comment type="caution">
    <text evidence="1">The sequence shown here is derived from an EMBL/GenBank/DDBJ whole genome shotgun (WGS) entry which is preliminary data.</text>
</comment>
<proteinExistence type="predicted"/>
<dbReference type="AlphaFoldDB" id="A0AAD8P9J9"/>
<protein>
    <submittedName>
        <fullName evidence="1">Uncharacterized protein</fullName>
    </submittedName>
</protein>
<reference evidence="1" key="1">
    <citation type="journal article" date="2023" name="bioRxiv">
        <title>Improved chromosome-level genome assembly for marigold (Tagetes erecta).</title>
        <authorList>
            <person name="Jiang F."/>
            <person name="Yuan L."/>
            <person name="Wang S."/>
            <person name="Wang H."/>
            <person name="Xu D."/>
            <person name="Wang A."/>
            <person name="Fan W."/>
        </authorList>
    </citation>
    <scope>NUCLEOTIDE SEQUENCE</scope>
    <source>
        <strain evidence="1">WSJ</strain>
        <tissue evidence="1">Leaf</tissue>
    </source>
</reference>
<gene>
    <name evidence="1" type="ORF">QVD17_02901</name>
</gene>